<dbReference type="GO" id="GO:0003723">
    <property type="term" value="F:RNA binding"/>
    <property type="evidence" value="ECO:0007669"/>
    <property type="project" value="UniProtKB-KW"/>
</dbReference>
<dbReference type="EMBL" id="CAXHTB010000002">
    <property type="protein sequence ID" value="CAL0302270.1"/>
    <property type="molecule type" value="Genomic_DNA"/>
</dbReference>
<dbReference type="CDD" id="cd00593">
    <property type="entry name" value="RIBOc"/>
    <property type="match status" value="1"/>
</dbReference>
<dbReference type="PANTHER" id="PTHR14950:SF54">
    <property type="entry name" value="RNASE II-LIKE 1"/>
    <property type="match status" value="1"/>
</dbReference>
<keyword evidence="6" id="KW-0378">Hydrolase</keyword>
<proteinExistence type="predicted"/>
<evidence type="ECO:0000256" key="1">
    <source>
        <dbReference type="ARBA" id="ARBA00001936"/>
    </source>
</evidence>
<dbReference type="SUPFAM" id="SSF69065">
    <property type="entry name" value="RNase III domain-like"/>
    <property type="match status" value="1"/>
</dbReference>
<dbReference type="Gene3D" id="3.30.160.20">
    <property type="match status" value="1"/>
</dbReference>
<sequence>MKEATPNNSPKKVSQILMLLHFLLFQVYNLITKNLTSFFSSLIKEEKKEEESNEELLPPQPPPRNLDEVEESNEKLLTPPPPRNLDEVEAILGYEFKNKYLLEHAFTHTTYNKNFSFERLELLGDAVLNMLVTKEQFFLYQDLGPGQLTRLRAANVDTEKLARVAIKHEFHHYLRHNKPLLHKKINIFMEEILEYPLHSNGLVEVPKTLADIVESIIGAVFIDCGNSVETVWRIFKSILEPLIDPNTLKTHPVVELHEVCQKKNKKVKFVDLWEKSRTFLVLIDNQLVGKGIHDSRKDIVQNRAAKNALDNIGKVLKL</sequence>
<keyword evidence="12" id="KW-1185">Reference proteome</keyword>
<evidence type="ECO:0000256" key="4">
    <source>
        <dbReference type="ARBA" id="ARBA00022723"/>
    </source>
</evidence>
<keyword evidence="5" id="KW-0255">Endonuclease</keyword>
<dbReference type="GO" id="GO:0005737">
    <property type="term" value="C:cytoplasm"/>
    <property type="evidence" value="ECO:0007669"/>
    <property type="project" value="TreeGrafter"/>
</dbReference>
<dbReference type="Proteomes" id="UP001497480">
    <property type="component" value="Unassembled WGS sequence"/>
</dbReference>
<evidence type="ECO:0000259" key="10">
    <source>
        <dbReference type="PROSITE" id="PS50142"/>
    </source>
</evidence>
<dbReference type="Gene3D" id="1.10.1520.10">
    <property type="entry name" value="Ribonuclease III domain"/>
    <property type="match status" value="1"/>
</dbReference>
<evidence type="ECO:0000256" key="8">
    <source>
        <dbReference type="ARBA" id="ARBA00022884"/>
    </source>
</evidence>
<feature type="region of interest" description="Disordered" evidence="9">
    <location>
        <begin position="49"/>
        <end position="84"/>
    </location>
</feature>
<keyword evidence="4" id="KW-0479">Metal-binding</keyword>
<dbReference type="FunFam" id="1.10.1520.10:FF:000004">
    <property type="entry name" value="Endoribonuclease dicer-like 1"/>
    <property type="match status" value="1"/>
</dbReference>
<dbReference type="InterPro" id="IPR000999">
    <property type="entry name" value="RNase_III_dom"/>
</dbReference>
<comment type="caution">
    <text evidence="11">The sequence shown here is derived from an EMBL/GenBank/DDBJ whole genome shotgun (WGS) entry which is preliminary data.</text>
</comment>
<keyword evidence="7" id="KW-0460">Magnesium</keyword>
<evidence type="ECO:0000256" key="2">
    <source>
        <dbReference type="ARBA" id="ARBA00001946"/>
    </source>
</evidence>
<comment type="cofactor">
    <cofactor evidence="2">
        <name>Mg(2+)</name>
        <dbReference type="ChEBI" id="CHEBI:18420"/>
    </cofactor>
</comment>
<evidence type="ECO:0000256" key="7">
    <source>
        <dbReference type="ARBA" id="ARBA00022842"/>
    </source>
</evidence>
<dbReference type="AlphaFoldDB" id="A0AAV1VZ27"/>
<gene>
    <name evidence="11" type="ORF">LLUT_LOCUS3330</name>
</gene>
<keyword evidence="3" id="KW-0540">Nuclease</keyword>
<protein>
    <recommendedName>
        <fullName evidence="10">RNase III domain-containing protein</fullName>
    </recommendedName>
</protein>
<comment type="cofactor">
    <cofactor evidence="1">
        <name>Mn(2+)</name>
        <dbReference type="ChEBI" id="CHEBI:29035"/>
    </cofactor>
</comment>
<dbReference type="GO" id="GO:0030422">
    <property type="term" value="P:siRNA processing"/>
    <property type="evidence" value="ECO:0007669"/>
    <property type="project" value="TreeGrafter"/>
</dbReference>
<name>A0AAV1VZ27_LUPLU</name>
<evidence type="ECO:0000256" key="9">
    <source>
        <dbReference type="SAM" id="MobiDB-lite"/>
    </source>
</evidence>
<dbReference type="PROSITE" id="PS50142">
    <property type="entry name" value="RNASE_3_2"/>
    <property type="match status" value="1"/>
</dbReference>
<feature type="domain" description="RNase III" evidence="10">
    <location>
        <begin position="85"/>
        <end position="225"/>
    </location>
</feature>
<accession>A0AAV1VZ27</accession>
<evidence type="ECO:0000256" key="6">
    <source>
        <dbReference type="ARBA" id="ARBA00022801"/>
    </source>
</evidence>
<evidence type="ECO:0000256" key="3">
    <source>
        <dbReference type="ARBA" id="ARBA00022722"/>
    </source>
</evidence>
<dbReference type="InterPro" id="IPR036389">
    <property type="entry name" value="RNase_III_sf"/>
</dbReference>
<dbReference type="GO" id="GO:0005634">
    <property type="term" value="C:nucleus"/>
    <property type="evidence" value="ECO:0007669"/>
    <property type="project" value="TreeGrafter"/>
</dbReference>
<evidence type="ECO:0000313" key="11">
    <source>
        <dbReference type="EMBL" id="CAL0302270.1"/>
    </source>
</evidence>
<reference evidence="11 12" key="1">
    <citation type="submission" date="2024-03" db="EMBL/GenBank/DDBJ databases">
        <authorList>
            <person name="Martinez-Hernandez J."/>
        </authorList>
    </citation>
    <scope>NUCLEOTIDE SEQUENCE [LARGE SCALE GENOMIC DNA]</scope>
</reference>
<dbReference type="SMART" id="SM00535">
    <property type="entry name" value="RIBOc"/>
    <property type="match status" value="1"/>
</dbReference>
<organism evidence="11 12">
    <name type="scientific">Lupinus luteus</name>
    <name type="common">European yellow lupine</name>
    <dbReference type="NCBI Taxonomy" id="3873"/>
    <lineage>
        <taxon>Eukaryota</taxon>
        <taxon>Viridiplantae</taxon>
        <taxon>Streptophyta</taxon>
        <taxon>Embryophyta</taxon>
        <taxon>Tracheophyta</taxon>
        <taxon>Spermatophyta</taxon>
        <taxon>Magnoliopsida</taxon>
        <taxon>eudicotyledons</taxon>
        <taxon>Gunneridae</taxon>
        <taxon>Pentapetalae</taxon>
        <taxon>rosids</taxon>
        <taxon>fabids</taxon>
        <taxon>Fabales</taxon>
        <taxon>Fabaceae</taxon>
        <taxon>Papilionoideae</taxon>
        <taxon>50 kb inversion clade</taxon>
        <taxon>genistoids sensu lato</taxon>
        <taxon>core genistoids</taxon>
        <taxon>Genisteae</taxon>
        <taxon>Lupinus</taxon>
    </lineage>
</organism>
<keyword evidence="8" id="KW-0694">RNA-binding</keyword>
<evidence type="ECO:0000313" key="12">
    <source>
        <dbReference type="Proteomes" id="UP001497480"/>
    </source>
</evidence>
<dbReference type="GO" id="GO:0004525">
    <property type="term" value="F:ribonuclease III activity"/>
    <property type="evidence" value="ECO:0007669"/>
    <property type="project" value="InterPro"/>
</dbReference>
<dbReference type="Pfam" id="PF00636">
    <property type="entry name" value="Ribonuclease_3"/>
    <property type="match status" value="1"/>
</dbReference>
<dbReference type="GO" id="GO:0046872">
    <property type="term" value="F:metal ion binding"/>
    <property type="evidence" value="ECO:0007669"/>
    <property type="project" value="UniProtKB-KW"/>
</dbReference>
<evidence type="ECO:0000256" key="5">
    <source>
        <dbReference type="ARBA" id="ARBA00022759"/>
    </source>
</evidence>
<dbReference type="PANTHER" id="PTHR14950">
    <property type="entry name" value="DICER-RELATED"/>
    <property type="match status" value="1"/>
</dbReference>
<dbReference type="SUPFAM" id="SSF54768">
    <property type="entry name" value="dsRNA-binding domain-like"/>
    <property type="match status" value="1"/>
</dbReference>